<evidence type="ECO:0000256" key="9">
    <source>
        <dbReference type="ARBA" id="ARBA00022989"/>
    </source>
</evidence>
<dbReference type="InterPro" id="IPR029044">
    <property type="entry name" value="Nucleotide-diphossugar_trans"/>
</dbReference>
<dbReference type="EMBL" id="JADCNL010000012">
    <property type="protein sequence ID" value="KAG0456998.1"/>
    <property type="molecule type" value="Genomic_DNA"/>
</dbReference>
<comment type="catalytic activity">
    <reaction evidence="15 16">
        <text>N(4)-(alpha-D-Man-(1-&gt;3)-[alpha-D-Man-(1-&gt;3)-[alpha-D-Man-(1-&gt;6)]-alpha-D-Man-(1-&gt;6)]-beta-D-Man-(1-&gt;4)-beta-D-GlcNAc-(1-&gt;4)-beta-D-GlcNAc)-L-asparaginyl-[protein] (N-glucan mannose isomer 5A1,2) + UDP-N-acetyl-alpha-D-glucosamine = N(4)-{beta-D-GlcNAc-(1-&gt;2)-alpha-D-Man-(1-&gt;3)-[alpha-D-Man-(1-&gt;3)-[alpha-D-Man-(1-&gt;6)]-alpha-D-Man-(1-&gt;6)]-beta-D-Man-(1-&gt;4)-beta-D-GlcNAc-(1-&gt;4)-beta-D-GlcNAc}-L-asparaginyl-[protein] + UDP + H(+)</text>
        <dbReference type="Rhea" id="RHEA:11456"/>
        <dbReference type="Rhea" id="RHEA-COMP:14367"/>
        <dbReference type="Rhea" id="RHEA-COMP:14368"/>
        <dbReference type="ChEBI" id="CHEBI:15378"/>
        <dbReference type="ChEBI" id="CHEBI:57705"/>
        <dbReference type="ChEBI" id="CHEBI:58223"/>
        <dbReference type="ChEBI" id="CHEBI:59087"/>
        <dbReference type="ChEBI" id="CHEBI:60625"/>
        <dbReference type="EC" id="2.4.1.101"/>
    </reaction>
</comment>
<keyword evidence="18" id="KW-1185">Reference proteome</keyword>
<dbReference type="PANTHER" id="PTHR10468:SF0">
    <property type="entry name" value="ALPHA-1,3-MANNOSYL-GLYCOPROTEIN 2-BETA-N-ACETYLGLUCOSAMINYLTRANSFERASE"/>
    <property type="match status" value="1"/>
</dbReference>
<evidence type="ECO:0000256" key="7">
    <source>
        <dbReference type="ARBA" id="ARBA00022723"/>
    </source>
</evidence>
<comment type="function">
    <text evidence="16">Initiates complex N-linked carbohydrate formation. Essential for the conversion of high-mannose to hybrid and complex N-glycans.</text>
</comment>
<dbReference type="UniPathway" id="UPA00378"/>
<dbReference type="SUPFAM" id="SSF53448">
    <property type="entry name" value="Nucleotide-diphospho-sugar transferases"/>
    <property type="match status" value="1"/>
</dbReference>
<protein>
    <recommendedName>
        <fullName evidence="13 16">Alpha-1,3-mannosyl-glycoprotein 2-beta-N-acetylglucosaminyltransferase</fullName>
        <shortName evidence="16">GNT-I</shortName>
        <shortName evidence="16">GlcNAc-T I</shortName>
        <ecNumber evidence="13 16">2.4.1.101</ecNumber>
    </recommendedName>
    <alternativeName>
        <fullName evidence="14 16">N-glycosyl-oligosaccharide-glycoprotein N-acetylglucosaminyltransferase I</fullName>
    </alternativeName>
</protein>
<reference evidence="17 18" key="1">
    <citation type="journal article" date="2020" name="Nat. Food">
        <title>A phased Vanilla planifolia genome enables genetic improvement of flavour and production.</title>
        <authorList>
            <person name="Hasing T."/>
            <person name="Tang H."/>
            <person name="Brym M."/>
            <person name="Khazi F."/>
            <person name="Huang T."/>
            <person name="Chambers A.H."/>
        </authorList>
    </citation>
    <scope>NUCLEOTIDE SEQUENCE [LARGE SCALE GENOMIC DNA]</scope>
    <source>
        <tissue evidence="17">Leaf</tissue>
    </source>
</reference>
<evidence type="ECO:0000256" key="6">
    <source>
        <dbReference type="ARBA" id="ARBA00022692"/>
    </source>
</evidence>
<evidence type="ECO:0000256" key="13">
    <source>
        <dbReference type="ARBA" id="ARBA00038949"/>
    </source>
</evidence>
<evidence type="ECO:0000256" key="16">
    <source>
        <dbReference type="RuleBase" id="RU368119"/>
    </source>
</evidence>
<evidence type="ECO:0000256" key="8">
    <source>
        <dbReference type="ARBA" id="ARBA00022968"/>
    </source>
</evidence>
<dbReference type="Proteomes" id="UP000636800">
    <property type="component" value="Chromosome 12"/>
</dbReference>
<dbReference type="InterPro" id="IPR004139">
    <property type="entry name" value="Glyco_trans_13"/>
</dbReference>
<keyword evidence="10 16" id="KW-0333">Golgi apparatus</keyword>
<keyword evidence="9" id="KW-1133">Transmembrane helix</keyword>
<name>A0A835UD92_VANPL</name>
<keyword evidence="7 16" id="KW-0479">Metal-binding</keyword>
<sequence>MASGSCDVRLLIFVIVALFILIQIRLFATQSRYADDIVTSESRKFKMKDGVHLSPLNEFQASFAAVVIVACNRPDYLERTITSILKYQTSVASKFPMFISQDGTNPDVKSKALSYSQITYMQHLDFEPVETERPGEIVAYYKIAKHYKWALDELFFKRNFSRVIILEDDMEIAPDFFDYFEATATLLDNDKSVMAVSSWNDNGQRQFVHDAGYTYWDDWIRRKDVHNNRQFIRPEICRTYNFGEHGSSMGQFFHQYLEPIRLNDVKVHWKEMELDYLLEGNFLSYFTKMVAGAKPLGVDFVGKASSMDGDVRIKYNNQAEFEQIAHQFGIFSEWRDGIPRTAYKGVVVFRYHTSKRIFLVGPDSLMKLGIEKSLSA</sequence>
<dbReference type="EC" id="2.4.1.101" evidence="13 16"/>
<dbReference type="GO" id="GO:0030145">
    <property type="term" value="F:manganese ion binding"/>
    <property type="evidence" value="ECO:0007669"/>
    <property type="project" value="UniProtKB-UniRule"/>
</dbReference>
<dbReference type="Gene3D" id="3.90.550.10">
    <property type="entry name" value="Spore Coat Polysaccharide Biosynthesis Protein SpsA, Chain A"/>
    <property type="match status" value="2"/>
</dbReference>
<gene>
    <name evidence="17" type="ORF">HPP92_022155</name>
</gene>
<dbReference type="AlphaFoldDB" id="A0A835UD92"/>
<dbReference type="PANTHER" id="PTHR10468">
    <property type="entry name" value="PROTEIN O-LINKED-MANNOSE BETA-1,2-N-ACETYLGLUCOSAMINYLTRANSFERASE 1/ALPHA-1,3-MANNOSYL-GLYCOPROTEIN 2-BETA-N-ACETYLGLUCOSAMINYLTRANSFERASE"/>
    <property type="match status" value="1"/>
</dbReference>
<evidence type="ECO:0000256" key="3">
    <source>
        <dbReference type="ARBA" id="ARBA00006492"/>
    </source>
</evidence>
<keyword evidence="11" id="KW-0472">Membrane</keyword>
<keyword evidence="5" id="KW-0808">Transferase</keyword>
<evidence type="ECO:0000256" key="1">
    <source>
        <dbReference type="ARBA" id="ARBA00004323"/>
    </source>
</evidence>
<evidence type="ECO:0000256" key="10">
    <source>
        <dbReference type="ARBA" id="ARBA00023034"/>
    </source>
</evidence>
<evidence type="ECO:0000256" key="2">
    <source>
        <dbReference type="ARBA" id="ARBA00004922"/>
    </source>
</evidence>
<comment type="cofactor">
    <cofactor evidence="16">
        <name>Mn(2+)</name>
        <dbReference type="ChEBI" id="CHEBI:29035"/>
    </cofactor>
    <text evidence="16">The cofactor is mostly bound to the substrate.</text>
</comment>
<dbReference type="GO" id="GO:0003827">
    <property type="term" value="F:alpha-1,3-mannosylglycoprotein 2-beta-N-acetylglucosaminyltransferase activity"/>
    <property type="evidence" value="ECO:0007669"/>
    <property type="project" value="UniProtKB-UniRule"/>
</dbReference>
<keyword evidence="8 16" id="KW-0735">Signal-anchor</keyword>
<dbReference type="GO" id="GO:0000139">
    <property type="term" value="C:Golgi membrane"/>
    <property type="evidence" value="ECO:0007669"/>
    <property type="project" value="UniProtKB-SubCell"/>
</dbReference>
<comment type="subcellular location">
    <subcellularLocation>
        <location evidence="1 16">Golgi apparatus membrane</location>
        <topology evidence="1 16">Single-pass type II membrane protein</topology>
    </subcellularLocation>
</comment>
<keyword evidence="6" id="KW-0812">Transmembrane</keyword>
<dbReference type="FunFam" id="3.10.180.20:FF:000002">
    <property type="entry name" value="Alpha-1,3-mannosyl-glycoprotein 2-beta-N-acetylglucosaminyltransferase"/>
    <property type="match status" value="1"/>
</dbReference>
<dbReference type="InterPro" id="IPR052261">
    <property type="entry name" value="Glycosyltransferase_13"/>
</dbReference>
<evidence type="ECO:0000313" key="17">
    <source>
        <dbReference type="EMBL" id="KAG0456998.1"/>
    </source>
</evidence>
<evidence type="ECO:0000313" key="18">
    <source>
        <dbReference type="Proteomes" id="UP000636800"/>
    </source>
</evidence>
<organism evidence="17 18">
    <name type="scientific">Vanilla planifolia</name>
    <name type="common">Vanilla</name>
    <dbReference type="NCBI Taxonomy" id="51239"/>
    <lineage>
        <taxon>Eukaryota</taxon>
        <taxon>Viridiplantae</taxon>
        <taxon>Streptophyta</taxon>
        <taxon>Embryophyta</taxon>
        <taxon>Tracheophyta</taxon>
        <taxon>Spermatophyta</taxon>
        <taxon>Magnoliopsida</taxon>
        <taxon>Liliopsida</taxon>
        <taxon>Asparagales</taxon>
        <taxon>Orchidaceae</taxon>
        <taxon>Vanilloideae</taxon>
        <taxon>Vanilleae</taxon>
        <taxon>Vanilla</taxon>
    </lineage>
</organism>
<keyword evidence="12 16" id="KW-0464">Manganese</keyword>
<comment type="pathway">
    <text evidence="2 16">Protein modification; protein glycosylation.</text>
</comment>
<dbReference type="Pfam" id="PF03071">
    <property type="entry name" value="GNT-I"/>
    <property type="match status" value="2"/>
</dbReference>
<evidence type="ECO:0000256" key="4">
    <source>
        <dbReference type="ARBA" id="ARBA00022676"/>
    </source>
</evidence>
<evidence type="ECO:0000256" key="5">
    <source>
        <dbReference type="ARBA" id="ARBA00022679"/>
    </source>
</evidence>
<proteinExistence type="inferred from homology"/>
<dbReference type="OrthoDB" id="538336at2759"/>
<evidence type="ECO:0000256" key="12">
    <source>
        <dbReference type="ARBA" id="ARBA00023211"/>
    </source>
</evidence>
<evidence type="ECO:0000256" key="15">
    <source>
        <dbReference type="ARBA" id="ARBA00049421"/>
    </source>
</evidence>
<comment type="similarity">
    <text evidence="3 16">Belongs to the glycosyltransferase 13 family.</text>
</comment>
<comment type="caution">
    <text evidence="17">The sequence shown here is derived from an EMBL/GenBank/DDBJ whole genome shotgun (WGS) entry which is preliminary data.</text>
</comment>
<accession>A0A835UD92</accession>
<evidence type="ECO:0000256" key="14">
    <source>
        <dbReference type="ARBA" id="ARBA00041712"/>
    </source>
</evidence>
<evidence type="ECO:0000256" key="11">
    <source>
        <dbReference type="ARBA" id="ARBA00023136"/>
    </source>
</evidence>
<keyword evidence="4 16" id="KW-0328">Glycosyltransferase</keyword>
<dbReference type="Gene3D" id="3.10.180.20">
    <property type="entry name" value="N-Acetylglucosaminyltransferase I, Domain 2"/>
    <property type="match status" value="1"/>
</dbReference>